<protein>
    <recommendedName>
        <fullName evidence="3">LOB domain-containing protein</fullName>
    </recommendedName>
</protein>
<keyword evidence="5" id="KW-1185">Reference proteome</keyword>
<gene>
    <name evidence="4" type="ORF">C2845_PM14G10730</name>
</gene>
<feature type="compositionally biased region" description="Gly residues" evidence="2">
    <location>
        <begin position="61"/>
        <end position="75"/>
    </location>
</feature>
<reference evidence="5" key="1">
    <citation type="journal article" date="2019" name="Nat. Commun.">
        <title>The genome of broomcorn millet.</title>
        <authorList>
            <person name="Zou C."/>
            <person name="Miki D."/>
            <person name="Li D."/>
            <person name="Tang Q."/>
            <person name="Xiao L."/>
            <person name="Rajput S."/>
            <person name="Deng P."/>
            <person name="Jia W."/>
            <person name="Huang R."/>
            <person name="Zhang M."/>
            <person name="Sun Y."/>
            <person name="Hu J."/>
            <person name="Fu X."/>
            <person name="Schnable P.S."/>
            <person name="Li F."/>
            <person name="Zhang H."/>
            <person name="Feng B."/>
            <person name="Zhu X."/>
            <person name="Liu R."/>
            <person name="Schnable J.C."/>
            <person name="Zhu J.-K."/>
            <person name="Zhang H."/>
        </authorList>
    </citation>
    <scope>NUCLEOTIDE SEQUENCE [LARGE SCALE GENOMIC DNA]</scope>
</reference>
<dbReference type="PANTHER" id="PTHR31301:SF186">
    <property type="entry name" value="OS09G0364100 PROTEIN"/>
    <property type="match status" value="1"/>
</dbReference>
<evidence type="ECO:0000259" key="3">
    <source>
        <dbReference type="PROSITE" id="PS50891"/>
    </source>
</evidence>
<accession>A0A3L6PL49</accession>
<feature type="compositionally biased region" description="Low complexity" evidence="2">
    <location>
        <begin position="1"/>
        <end position="60"/>
    </location>
</feature>
<feature type="domain" description="LOB" evidence="3">
    <location>
        <begin position="79"/>
        <end position="180"/>
    </location>
</feature>
<evidence type="ECO:0000256" key="1">
    <source>
        <dbReference type="ARBA" id="ARBA00005474"/>
    </source>
</evidence>
<dbReference type="PANTHER" id="PTHR31301">
    <property type="entry name" value="LOB DOMAIN-CONTAINING PROTEIN 4-RELATED"/>
    <property type="match status" value="1"/>
</dbReference>
<comment type="similarity">
    <text evidence="1">Belongs to the LOB domain-containing protein family.</text>
</comment>
<dbReference type="OrthoDB" id="1893065at2759"/>
<dbReference type="AlphaFoldDB" id="A0A3L6PL49"/>
<sequence>MTSSAAPAPAASQPPRLHITTSTTGASTITSPSSHHSPSSARSPHSVSRSSSPRGSSNTGAGAGAGGGSSGSGSGGTNQACAACKYQRRKCNPDCPLAPYFPADQQRRFLNAHRLFGVSNILKTLKRLRPDLCADAMSTLIYQSDMRAQDPVGGCYRFILSLERQLELETAELTAVLHHLALCRQAAAAATAIPPQEGGMANLDVTSSNQPLLLNAEQEVVDALYANHEPDAAILQTDHVHHHDHGDSPQDHGEQQQQQQQLFDYFYYEATASDDASSKPTIDINIDNMQQFDFDDTCAAEKVDLSTAGPEEIGQQQHHLDMNCQIDHKDYEIKAAVLVDADPPPRLRIMSARKNIEAGESATRGKLIVTSLDLPVVDSDKVTLLYCAPKSKAWIHEELDCIPRDRIWGNDGVVTFGGSIGWFDLNQGFYI</sequence>
<evidence type="ECO:0000313" key="5">
    <source>
        <dbReference type="Proteomes" id="UP000275267"/>
    </source>
</evidence>
<proteinExistence type="inferred from homology"/>
<organism evidence="4 5">
    <name type="scientific">Panicum miliaceum</name>
    <name type="common">Proso millet</name>
    <name type="synonym">Broomcorn millet</name>
    <dbReference type="NCBI Taxonomy" id="4540"/>
    <lineage>
        <taxon>Eukaryota</taxon>
        <taxon>Viridiplantae</taxon>
        <taxon>Streptophyta</taxon>
        <taxon>Embryophyta</taxon>
        <taxon>Tracheophyta</taxon>
        <taxon>Spermatophyta</taxon>
        <taxon>Magnoliopsida</taxon>
        <taxon>Liliopsida</taxon>
        <taxon>Poales</taxon>
        <taxon>Poaceae</taxon>
        <taxon>PACMAD clade</taxon>
        <taxon>Panicoideae</taxon>
        <taxon>Panicodae</taxon>
        <taxon>Paniceae</taxon>
        <taxon>Panicinae</taxon>
        <taxon>Panicum</taxon>
        <taxon>Panicum sect. Panicum</taxon>
    </lineage>
</organism>
<name>A0A3L6PL49_PANMI</name>
<dbReference type="EMBL" id="PQIB02000016">
    <property type="protein sequence ID" value="RLM60593.1"/>
    <property type="molecule type" value="Genomic_DNA"/>
</dbReference>
<evidence type="ECO:0000313" key="4">
    <source>
        <dbReference type="EMBL" id="RLM60593.1"/>
    </source>
</evidence>
<dbReference type="InterPro" id="IPR004883">
    <property type="entry name" value="LOB"/>
</dbReference>
<evidence type="ECO:0000256" key="2">
    <source>
        <dbReference type="SAM" id="MobiDB-lite"/>
    </source>
</evidence>
<dbReference type="Pfam" id="PF03195">
    <property type="entry name" value="LOB"/>
    <property type="match status" value="1"/>
</dbReference>
<feature type="region of interest" description="Disordered" evidence="2">
    <location>
        <begin position="1"/>
        <end position="75"/>
    </location>
</feature>
<dbReference type="Proteomes" id="UP000275267">
    <property type="component" value="Unassembled WGS sequence"/>
</dbReference>
<dbReference type="STRING" id="4540.A0A3L6PL49"/>
<dbReference type="PROSITE" id="PS50891">
    <property type="entry name" value="LOB"/>
    <property type="match status" value="1"/>
</dbReference>
<comment type="caution">
    <text evidence="4">The sequence shown here is derived from an EMBL/GenBank/DDBJ whole genome shotgun (WGS) entry which is preliminary data.</text>
</comment>